<name>A0A1G9E6Y4_9PROT</name>
<protein>
    <submittedName>
        <fullName evidence="1">Uncharacterized protein</fullName>
    </submittedName>
</protein>
<reference evidence="2" key="1">
    <citation type="submission" date="2016-10" db="EMBL/GenBank/DDBJ databases">
        <authorList>
            <person name="Varghese N."/>
            <person name="Submissions S."/>
        </authorList>
    </citation>
    <scope>NUCLEOTIDE SEQUENCE [LARGE SCALE GENOMIC DNA]</scope>
    <source>
        <strain evidence="2">CBMB127</strain>
    </source>
</reference>
<gene>
    <name evidence="1" type="ORF">SAMN05192566_2200</name>
</gene>
<accession>A0A1G9E6Y4</accession>
<keyword evidence="2" id="KW-1185">Reference proteome</keyword>
<dbReference type="EMBL" id="FNFX01000004">
    <property type="protein sequence ID" value="SDK71861.1"/>
    <property type="molecule type" value="Genomic_DNA"/>
</dbReference>
<proteinExistence type="predicted"/>
<dbReference type="STRING" id="492660.SAMN05192566_2200"/>
<dbReference type="OrthoDB" id="7058219at2"/>
<evidence type="ECO:0000313" key="2">
    <source>
        <dbReference type="Proteomes" id="UP000198629"/>
    </source>
</evidence>
<organism evidence="1 2">
    <name type="scientific">Methylophilus rhizosphaerae</name>
    <dbReference type="NCBI Taxonomy" id="492660"/>
    <lineage>
        <taxon>Bacteria</taxon>
        <taxon>Pseudomonadati</taxon>
        <taxon>Pseudomonadota</taxon>
        <taxon>Betaproteobacteria</taxon>
        <taxon>Nitrosomonadales</taxon>
        <taxon>Methylophilaceae</taxon>
        <taxon>Methylophilus</taxon>
    </lineage>
</organism>
<dbReference type="Proteomes" id="UP000198629">
    <property type="component" value="Unassembled WGS sequence"/>
</dbReference>
<sequence>MDARASFKKLWLLAILQAVRAAGIGAASSAFVHRLVYFTTALAVVSRQEPEVACVIKRDVGPYFPDYAWELERLVGMGLVTTRKQFNDIADLDTHTLYKISSEGLELLGNVTASVTSLKEIIHHVGFCIRELAFSGVLQDQGSWEADANQKSRTQATGELIDYGEIQPSSRVNFSAIEAAQLLGISIEAFASPIEASETLRRGISWDQRESNAEPLTSLKNEYVPGLCIADLLPLHGPSLFARNLGIRRGLYTVQHPELKSHDSGSGFVPPDVGWANEELEGILT</sequence>
<dbReference type="RefSeq" id="WP_091472185.1">
    <property type="nucleotide sequence ID" value="NZ_FNFX01000004.1"/>
</dbReference>
<dbReference type="AlphaFoldDB" id="A0A1G9E6Y4"/>
<evidence type="ECO:0000313" key="1">
    <source>
        <dbReference type="EMBL" id="SDK71861.1"/>
    </source>
</evidence>